<keyword evidence="1" id="KW-1133">Transmembrane helix</keyword>
<accession>A0A3P3YW76</accession>
<gene>
    <name evidence="2" type="ORF">PLBR_LOCUS16</name>
</gene>
<name>A0A3P3YW76_PLABS</name>
<keyword evidence="2" id="KW-0496">Mitochondrion</keyword>
<dbReference type="EMBL" id="LS992577">
    <property type="protein sequence ID" value="SYZ47142.1"/>
    <property type="molecule type" value="Genomic_DNA"/>
</dbReference>
<organism evidence="2">
    <name type="scientific">Plasmodiophora brassicae</name>
    <name type="common">Clubroot disease agent</name>
    <dbReference type="NCBI Taxonomy" id="37360"/>
    <lineage>
        <taxon>Eukaryota</taxon>
        <taxon>Sar</taxon>
        <taxon>Rhizaria</taxon>
        <taxon>Endomyxa</taxon>
        <taxon>Phytomyxea</taxon>
        <taxon>Plasmodiophorida</taxon>
        <taxon>Plasmodiophoridae</taxon>
        <taxon>Plasmodiophora</taxon>
    </lineage>
</organism>
<dbReference type="SUPFAM" id="SSF48695">
    <property type="entry name" value="Multiheme cytochromes"/>
    <property type="match status" value="1"/>
</dbReference>
<feature type="transmembrane region" description="Helical" evidence="1">
    <location>
        <begin position="95"/>
        <end position="113"/>
    </location>
</feature>
<dbReference type="AlphaFoldDB" id="A0A3P3YW76"/>
<dbReference type="InterPro" id="IPR036280">
    <property type="entry name" value="Multihaem_cyt_sf"/>
</dbReference>
<evidence type="ECO:0000256" key="1">
    <source>
        <dbReference type="SAM" id="Phobius"/>
    </source>
</evidence>
<protein>
    <submittedName>
        <fullName evidence="2">49c38d6e-7674-4a16-bde5-7f3b61c2cfd4-CDS</fullName>
    </submittedName>
</protein>
<reference evidence="2" key="1">
    <citation type="submission" date="2018-05" db="EMBL/GenBank/DDBJ databases">
        <authorList>
            <person name="Fogelqvist J."/>
        </authorList>
    </citation>
    <scope>NUCLEOTIDE SEQUENCE [LARGE SCALE GENOMIC DNA]</scope>
</reference>
<keyword evidence="1" id="KW-0812">Transmembrane</keyword>
<geneLocation type="mitochondrion" evidence="2"/>
<sequence>MPCRGGGGARELFIHSGICCPGEGGNSMNFLAKMGTSERSVALVTFLICITFSSIYAVPRGGGARELFIHSGICCPGEGGNSVNFLAKMGTSERSVALVTFLICITFSSIYAVPRGGRRARAFHTFWHLLPWGGWQLREFSRQNGHVWKICSTCHIFDLHNFFEYICRAEGGRRARAFHTFWHLLPWGGWQLHEFSRQNGHVWKICSTCHIFDLHNFFEYICRAEGGRRARAFHTFWHLLPWGGWQFHEFSRQNGHVWKICSTCHIFDLHNFFEYICRAEGGRRARAFHTFWHLLPWGGWQLHEFSRQNGHVWKICSTCHIFDLHNFFEYICRAEGGRRARAFHTFWHLLPWGGWQLHEFSRQNGHVWKICSTCHILICITFSSIRYYKLYLEMI</sequence>
<evidence type="ECO:0000313" key="2">
    <source>
        <dbReference type="EMBL" id="SYZ47142.1"/>
    </source>
</evidence>
<keyword evidence="1" id="KW-0472">Membrane</keyword>
<feature type="transmembrane region" description="Helical" evidence="1">
    <location>
        <begin position="40"/>
        <end position="58"/>
    </location>
</feature>
<proteinExistence type="predicted"/>